<feature type="compositionally biased region" description="Low complexity" evidence="2">
    <location>
        <begin position="497"/>
        <end position="521"/>
    </location>
</feature>
<dbReference type="eggNOG" id="ENOG502S7RA">
    <property type="taxonomic scope" value="Eukaryota"/>
</dbReference>
<evidence type="ECO:0000259" key="3">
    <source>
        <dbReference type="PROSITE" id="PS50048"/>
    </source>
</evidence>
<proteinExistence type="predicted"/>
<dbReference type="OrthoDB" id="5394557at2759"/>
<reference evidence="4 5" key="1">
    <citation type="journal article" date="2013" name="BMC Genomics">
        <title>The genome and transcriptome of the pine saprophyte Ophiostoma piceae, and a comparison with the bark beetle-associated pine pathogen Grosmannia clavigera.</title>
        <authorList>
            <person name="Haridas S."/>
            <person name="Wang Y."/>
            <person name="Lim L."/>
            <person name="Massoumi Alamouti S."/>
            <person name="Jackman S."/>
            <person name="Docking R."/>
            <person name="Robertson G."/>
            <person name="Birol I."/>
            <person name="Bohlmann J."/>
            <person name="Breuil C."/>
        </authorList>
    </citation>
    <scope>NUCLEOTIDE SEQUENCE [LARGE SCALE GENOMIC DNA]</scope>
    <source>
        <strain evidence="4 5">UAMH 11346</strain>
    </source>
</reference>
<dbReference type="STRING" id="1262450.S3C8W2"/>
<evidence type="ECO:0000256" key="2">
    <source>
        <dbReference type="SAM" id="MobiDB-lite"/>
    </source>
</evidence>
<evidence type="ECO:0000313" key="4">
    <source>
        <dbReference type="EMBL" id="EPE02643.1"/>
    </source>
</evidence>
<dbReference type="Gene3D" id="4.10.240.10">
    <property type="entry name" value="Zn(2)-C6 fungal-type DNA-binding domain"/>
    <property type="match status" value="1"/>
</dbReference>
<dbReference type="Pfam" id="PF00172">
    <property type="entry name" value="Zn_clus"/>
    <property type="match status" value="1"/>
</dbReference>
<dbReference type="AlphaFoldDB" id="S3C8W2"/>
<feature type="region of interest" description="Disordered" evidence="2">
    <location>
        <begin position="125"/>
        <end position="165"/>
    </location>
</feature>
<dbReference type="SUPFAM" id="SSF57701">
    <property type="entry name" value="Zn2/Cys6 DNA-binding domain"/>
    <property type="match status" value="1"/>
</dbReference>
<feature type="region of interest" description="Disordered" evidence="2">
    <location>
        <begin position="349"/>
        <end position="383"/>
    </location>
</feature>
<feature type="region of interest" description="Disordered" evidence="2">
    <location>
        <begin position="1"/>
        <end position="26"/>
    </location>
</feature>
<dbReference type="Proteomes" id="UP000016923">
    <property type="component" value="Unassembled WGS sequence"/>
</dbReference>
<sequence>MVSQATYHANHSDGKRPGHSYSPYMPTNRYTESRVYVPNDHRGLLSDSSEKAEGTTRKRIAVACGRCRQRKIRCSGDRGQNLPCTNCQNAGVTPCLFLRVSSREATIKADFDYNAEISRALAHRSSVPLPPPLSSNSNYGTVPSNFSPGGSSGSGGGPSDPYRSTPSLYPYNHKAYYNSLPPSPWTPGYNEDCSTPADYPAPQPCSPYAAVSDQTSQLVAPFTWDGRTPAGPPPPPLSLKVQAPGSAPALNLTSVSSLPPSPARSQTLDQPQSEGQSQPQVIQAQNKTHCHCHHCVRSQDQAQGQVSVVRVGTPKPHTDLGPVASQAPAQVPPQDHDASQYVHGELVYRPGLTGDSDADDGASSDFHQGDDEQPQQRAQPGSYAVSHAVFLSPASSPYASGHVSAANSAENLARVNYSTTPVGDGRSSSITSHSCGPKTIYNEPNVFLSGGPVATTAVSERANDGGIFSDQERDAVGTQGPGPVACLNSYTYGSGPSTGTNTNTNTSAASKVLASSSSSSSLHGVYGRQNKKKSSTDSLVKTRPYSPAEGPMLPPSHHHGHGHAYIGSSRQSGTPACGSAAAATYPRPH</sequence>
<feature type="region of interest" description="Disordered" evidence="2">
    <location>
        <begin position="222"/>
        <end position="285"/>
    </location>
</feature>
<dbReference type="CDD" id="cd00067">
    <property type="entry name" value="GAL4"/>
    <property type="match status" value="1"/>
</dbReference>
<dbReference type="GO" id="GO:0000981">
    <property type="term" value="F:DNA-binding transcription factor activity, RNA polymerase II-specific"/>
    <property type="evidence" value="ECO:0007669"/>
    <property type="project" value="InterPro"/>
</dbReference>
<accession>S3C8W2</accession>
<keyword evidence="5" id="KW-1185">Reference proteome</keyword>
<dbReference type="InterPro" id="IPR001138">
    <property type="entry name" value="Zn2Cys6_DnaBD"/>
</dbReference>
<evidence type="ECO:0000256" key="1">
    <source>
        <dbReference type="ARBA" id="ARBA00023242"/>
    </source>
</evidence>
<dbReference type="InterPro" id="IPR036864">
    <property type="entry name" value="Zn2-C6_fun-type_DNA-bd_sf"/>
</dbReference>
<name>S3C8W2_OPHP1</name>
<feature type="region of interest" description="Disordered" evidence="2">
    <location>
        <begin position="497"/>
        <end position="589"/>
    </location>
</feature>
<dbReference type="PROSITE" id="PS50048">
    <property type="entry name" value="ZN2_CY6_FUNGAL_2"/>
    <property type="match status" value="1"/>
</dbReference>
<evidence type="ECO:0000313" key="5">
    <source>
        <dbReference type="Proteomes" id="UP000016923"/>
    </source>
</evidence>
<feature type="compositionally biased region" description="Polar residues" evidence="2">
    <location>
        <begin position="251"/>
        <end position="285"/>
    </location>
</feature>
<feature type="region of interest" description="Disordered" evidence="2">
    <location>
        <begin position="312"/>
        <end position="337"/>
    </location>
</feature>
<gene>
    <name evidence="4" type="ORF">F503_03992</name>
</gene>
<dbReference type="PROSITE" id="PS00463">
    <property type="entry name" value="ZN2_CY6_FUNGAL_1"/>
    <property type="match status" value="1"/>
</dbReference>
<organism evidence="4 5">
    <name type="scientific">Ophiostoma piceae (strain UAMH 11346)</name>
    <name type="common">Sap stain fungus</name>
    <dbReference type="NCBI Taxonomy" id="1262450"/>
    <lineage>
        <taxon>Eukaryota</taxon>
        <taxon>Fungi</taxon>
        <taxon>Dikarya</taxon>
        <taxon>Ascomycota</taxon>
        <taxon>Pezizomycotina</taxon>
        <taxon>Sordariomycetes</taxon>
        <taxon>Sordariomycetidae</taxon>
        <taxon>Ophiostomatales</taxon>
        <taxon>Ophiostomataceae</taxon>
        <taxon>Ophiostoma</taxon>
    </lineage>
</organism>
<feature type="compositionally biased region" description="Low complexity" evidence="2">
    <location>
        <begin position="322"/>
        <end position="333"/>
    </location>
</feature>
<feature type="domain" description="Zn(2)-C6 fungal-type" evidence="3">
    <location>
        <begin position="63"/>
        <end position="97"/>
    </location>
</feature>
<dbReference type="EMBL" id="KE148175">
    <property type="protein sequence ID" value="EPE02643.1"/>
    <property type="molecule type" value="Genomic_DNA"/>
</dbReference>
<protein>
    <submittedName>
        <fullName evidence="4">N-terminal fungal transcription factor-containing protein</fullName>
    </submittedName>
</protein>
<dbReference type="GO" id="GO:0008270">
    <property type="term" value="F:zinc ion binding"/>
    <property type="evidence" value="ECO:0007669"/>
    <property type="project" value="InterPro"/>
</dbReference>
<dbReference type="VEuPathDB" id="FungiDB:F503_03992"/>
<dbReference type="HOGENOM" id="CLU_420450_0_0_1"/>
<keyword evidence="1" id="KW-0539">Nucleus</keyword>
<dbReference type="SMART" id="SM00066">
    <property type="entry name" value="GAL4"/>
    <property type="match status" value="1"/>
</dbReference>